<dbReference type="PIRSF" id="PIRSF021308">
    <property type="entry name" value="UCP021308"/>
    <property type="match status" value="1"/>
</dbReference>
<accession>A0ABS0I4W2</accession>
<organism evidence="2 3">
    <name type="scientific">Hymenobacter ruricola</name>
    <dbReference type="NCBI Taxonomy" id="2791023"/>
    <lineage>
        <taxon>Bacteria</taxon>
        <taxon>Pseudomonadati</taxon>
        <taxon>Bacteroidota</taxon>
        <taxon>Cytophagia</taxon>
        <taxon>Cytophagales</taxon>
        <taxon>Hymenobacteraceae</taxon>
        <taxon>Hymenobacter</taxon>
    </lineage>
</organism>
<feature type="domain" description="YdhG-like" evidence="1">
    <location>
        <begin position="20"/>
        <end position="115"/>
    </location>
</feature>
<evidence type="ECO:0000259" key="1">
    <source>
        <dbReference type="Pfam" id="PF08818"/>
    </source>
</evidence>
<dbReference type="Pfam" id="PF08818">
    <property type="entry name" value="DUF1801"/>
    <property type="match status" value="1"/>
</dbReference>
<dbReference type="EMBL" id="JADQDM010000005">
    <property type="protein sequence ID" value="MBF9221985.1"/>
    <property type="molecule type" value="Genomic_DNA"/>
</dbReference>
<dbReference type="Pfam" id="PF13376">
    <property type="entry name" value="OmdA"/>
    <property type="match status" value="1"/>
</dbReference>
<dbReference type="RefSeq" id="WP_196293430.1">
    <property type="nucleotide sequence ID" value="NZ_JADQDM010000005.1"/>
</dbReference>
<keyword evidence="3" id="KW-1185">Reference proteome</keyword>
<reference evidence="2 3" key="1">
    <citation type="submission" date="2020-11" db="EMBL/GenBank/DDBJ databases">
        <authorList>
            <person name="Kim M.K."/>
        </authorList>
    </citation>
    <scope>NUCLEOTIDE SEQUENCE [LARGE SCALE GENOMIC DNA]</scope>
    <source>
        <strain evidence="2 3">BT662</strain>
    </source>
</reference>
<dbReference type="InterPro" id="IPR016786">
    <property type="entry name" value="YdeI_bac"/>
</dbReference>
<dbReference type="InterPro" id="IPR014922">
    <property type="entry name" value="YdhG-like"/>
</dbReference>
<evidence type="ECO:0000313" key="2">
    <source>
        <dbReference type="EMBL" id="MBF9221985.1"/>
    </source>
</evidence>
<gene>
    <name evidence="2" type="ORF">I2H31_12820</name>
</gene>
<dbReference type="Proteomes" id="UP000618931">
    <property type="component" value="Unassembled WGS sequence"/>
</dbReference>
<dbReference type="SUPFAM" id="SSF159888">
    <property type="entry name" value="YdhG-like"/>
    <property type="match status" value="1"/>
</dbReference>
<protein>
    <submittedName>
        <fullName evidence="2">YdeI/OmpD-associated family protein</fullName>
    </submittedName>
</protein>
<dbReference type="Gene3D" id="3.90.1150.200">
    <property type="match status" value="1"/>
</dbReference>
<name>A0ABS0I4W2_9BACT</name>
<comment type="caution">
    <text evidence="2">The sequence shown here is derived from an EMBL/GenBank/DDBJ whole genome shotgun (WGS) entry which is preliminary data.</text>
</comment>
<sequence length="195" mass="21824">MSSTNPAVDFYFSKNKQWLAELEHLRTYVLACGLTEELKWGVPCYTFEKRNIGLLHVFKDYCAFLFVKGALLKDAEGLLVQQTQNTQAHRQLRFTTLGEVKAREAVLKSYIREAIAVEKSGLKVAFKPSAEYDVPEEFQQKLAETPALQTAFAALTPGRQRTYLLHFAAAKQPATRAARVAKCTPLILAGKGLND</sequence>
<evidence type="ECO:0000313" key="3">
    <source>
        <dbReference type="Proteomes" id="UP000618931"/>
    </source>
</evidence>
<proteinExistence type="predicted"/>